<keyword evidence="3" id="KW-1185">Reference proteome</keyword>
<feature type="domain" description="G" evidence="1">
    <location>
        <begin position="147"/>
        <end position="242"/>
    </location>
</feature>
<evidence type="ECO:0000313" key="2">
    <source>
        <dbReference type="EMBL" id="KAG1810388.1"/>
    </source>
</evidence>
<dbReference type="SUPFAM" id="SSF52540">
    <property type="entry name" value="P-loop containing nucleoside triphosphate hydrolases"/>
    <property type="match status" value="1"/>
</dbReference>
<dbReference type="InterPro" id="IPR006073">
    <property type="entry name" value="GTP-bd"/>
</dbReference>
<protein>
    <recommendedName>
        <fullName evidence="1">G domain-containing protein</fullName>
    </recommendedName>
</protein>
<sequence length="618" mass="69337">MANALHPSMVLYIHDITVDFSKSKTNIESAELRIGDSHSPIEHKVEKSLRHTFSSPMVLLHGESFSLHIRHKKHFLRIKRRHENITFDPDDMSRAYNASQQEYNKVHSNITIVVKLSSSTTAEQSVSPDQSLQPTTVEIFQHCPRFRILVIGKAGVGKSSLISQVFGVEKEIVAHDKPGQADINKEFISLRNNKFVLHDSKGFEPGDEDNLKKVQDFIDRRREMPPEDQLHAVWLCFEIPRAGGRLLETGVEKFLESQNSVTLENVPVIVVLTKYDMLIERMERTLSGSFSSDEDHKERAKKNAEAWLQETCIGPLKQFAALNIPSAKISTEGGYEETLTDLIQITEKCVGQHSASEASATASITQPTAPETAVMTSIAQRVDPGLKIKASIEVGKKRYWNTLASSPTFKNRKMWDCLDVLHTDIVNVWNFHDPYHYLHSREFRELMTTVVDNIQVGPTADPTNIKTPLSMVGAIAGIVSDLAGPTAPIVVPIAVGAVLAAWVHEVYQISRPVLRRFMAYIIHLTLVLQTLFIVSESQDITPRAIKLAVTSYLASPTSGQVLTCIQDYDEQLNILERPDREILNKIIEVMQKYEINGAQISELRADVPPVDLSSDEPW</sequence>
<evidence type="ECO:0000313" key="3">
    <source>
        <dbReference type="Proteomes" id="UP000719766"/>
    </source>
</evidence>
<reference evidence="2" key="1">
    <citation type="journal article" date="2020" name="New Phytol.">
        <title>Comparative genomics reveals dynamic genome evolution in host specialist ectomycorrhizal fungi.</title>
        <authorList>
            <person name="Lofgren L.A."/>
            <person name="Nguyen N.H."/>
            <person name="Vilgalys R."/>
            <person name="Ruytinx J."/>
            <person name="Liao H.L."/>
            <person name="Branco S."/>
            <person name="Kuo A."/>
            <person name="LaButti K."/>
            <person name="Lipzen A."/>
            <person name="Andreopoulos W."/>
            <person name="Pangilinan J."/>
            <person name="Riley R."/>
            <person name="Hundley H."/>
            <person name="Na H."/>
            <person name="Barry K."/>
            <person name="Grigoriev I.V."/>
            <person name="Stajich J.E."/>
            <person name="Kennedy P.G."/>
        </authorList>
    </citation>
    <scope>NUCLEOTIDE SEQUENCE</scope>
    <source>
        <strain evidence="2">S12</strain>
    </source>
</reference>
<dbReference type="EMBL" id="JABBWE010000001">
    <property type="protein sequence ID" value="KAG1810388.1"/>
    <property type="molecule type" value="Genomic_DNA"/>
</dbReference>
<name>A0A9P7E3Q3_9AGAM</name>
<dbReference type="InterPro" id="IPR027417">
    <property type="entry name" value="P-loop_NTPase"/>
</dbReference>
<dbReference type="AlphaFoldDB" id="A0A9P7E3Q3"/>
<dbReference type="OrthoDB" id="391988at2759"/>
<accession>A0A9P7E3Q3</accession>
<dbReference type="CDD" id="cd00882">
    <property type="entry name" value="Ras_like_GTPase"/>
    <property type="match status" value="1"/>
</dbReference>
<gene>
    <name evidence="2" type="ORF">HD556DRAFT_49062</name>
</gene>
<comment type="caution">
    <text evidence="2">The sequence shown here is derived from an EMBL/GenBank/DDBJ whole genome shotgun (WGS) entry which is preliminary data.</text>
</comment>
<proteinExistence type="predicted"/>
<dbReference type="GO" id="GO:0005525">
    <property type="term" value="F:GTP binding"/>
    <property type="evidence" value="ECO:0007669"/>
    <property type="project" value="InterPro"/>
</dbReference>
<organism evidence="2 3">
    <name type="scientific">Suillus plorans</name>
    <dbReference type="NCBI Taxonomy" id="116603"/>
    <lineage>
        <taxon>Eukaryota</taxon>
        <taxon>Fungi</taxon>
        <taxon>Dikarya</taxon>
        <taxon>Basidiomycota</taxon>
        <taxon>Agaricomycotina</taxon>
        <taxon>Agaricomycetes</taxon>
        <taxon>Agaricomycetidae</taxon>
        <taxon>Boletales</taxon>
        <taxon>Suillineae</taxon>
        <taxon>Suillaceae</taxon>
        <taxon>Suillus</taxon>
    </lineage>
</organism>
<dbReference type="RefSeq" id="XP_041168053.1">
    <property type="nucleotide sequence ID" value="XM_041310762.1"/>
</dbReference>
<dbReference type="Gene3D" id="3.40.50.300">
    <property type="entry name" value="P-loop containing nucleotide triphosphate hydrolases"/>
    <property type="match status" value="1"/>
</dbReference>
<evidence type="ECO:0000259" key="1">
    <source>
        <dbReference type="Pfam" id="PF01926"/>
    </source>
</evidence>
<dbReference type="GeneID" id="64604526"/>
<dbReference type="Pfam" id="PF01926">
    <property type="entry name" value="MMR_HSR1"/>
    <property type="match status" value="1"/>
</dbReference>
<dbReference type="Proteomes" id="UP000719766">
    <property type="component" value="Unassembled WGS sequence"/>
</dbReference>
<dbReference type="PRINTS" id="PR00449">
    <property type="entry name" value="RASTRNSFRMNG"/>
</dbReference>